<sequence>MDNLTNNIKRIMIIFLVVFFVLISYLAYFTLVKGPEIVTRPDNRRMWDIRNKVVRGTIYDRTGKELSLSEKKSGSGDYKRVYKGGAATAHSLGYYDPKYGITGLENLYDSYLSSNISASLMAWIGNGFKEVNKKGDDVYSTLDYQLQKTAYDALGSSKGSVVVLKVDTGEILAMVSKPSYDPNSLNKNWEALVKSKDVPLLNRSVSGLYPPGSTFKVVTAVSALENIKGIKNETFSDKGKLNLGGGYTLSNDHGEVLGKINLEKALVKSSNVFFGSLGIRLENDLFKTAQEFRFNKEIPSDGIIIDKSRFPKYKTYEKGNMAQSGIGQAEVLATPIQMALISQTIANDGVMMKPTLVNKITDYNGNAIQSLKASEVERVTSAEYAGEIRKYMREVVSKGTGTRAQVSGIEVCGKTGTAQHIESKTPHSWFIGFAPYKNPQIAIAVIVEEGGYGGVAAAGISQKVMNRYFHK</sequence>
<dbReference type="GO" id="GO:0008658">
    <property type="term" value="F:penicillin binding"/>
    <property type="evidence" value="ECO:0007669"/>
    <property type="project" value="InterPro"/>
</dbReference>
<dbReference type="EMBL" id="ACXX02000013">
    <property type="protein sequence ID" value="EGD46484.1"/>
    <property type="molecule type" value="Genomic_DNA"/>
</dbReference>
<keyword evidence="1" id="KW-0812">Transmembrane</keyword>
<dbReference type="Pfam" id="PF21922">
    <property type="entry name" value="PBP_dimer_2"/>
    <property type="match status" value="1"/>
</dbReference>
<comment type="caution">
    <text evidence="4">The sequence shown here is derived from an EMBL/GenBank/DDBJ whole genome shotgun (WGS) entry which is preliminary data.</text>
</comment>
<name>F1TGB9_9FIRM</name>
<dbReference type="Pfam" id="PF00905">
    <property type="entry name" value="Transpeptidase"/>
    <property type="match status" value="1"/>
</dbReference>
<dbReference type="EC" id="2.4.1.129" evidence="4"/>
<keyword evidence="4" id="KW-0808">Transferase</keyword>
<dbReference type="eggNOG" id="COG0768">
    <property type="taxonomic scope" value="Bacteria"/>
</dbReference>
<dbReference type="PANTHER" id="PTHR30627">
    <property type="entry name" value="PEPTIDOGLYCAN D,D-TRANSPEPTIDASE"/>
    <property type="match status" value="1"/>
</dbReference>
<accession>F1TGB9</accession>
<evidence type="ECO:0000313" key="4">
    <source>
        <dbReference type="EMBL" id="EGD46484.1"/>
    </source>
</evidence>
<gene>
    <name evidence="4" type="ORF">Cpap_0737</name>
</gene>
<keyword evidence="4" id="KW-0328">Glycosyltransferase</keyword>
<keyword evidence="1" id="KW-1133">Transmembrane helix</keyword>
<dbReference type="OrthoDB" id="9766847at2"/>
<dbReference type="RefSeq" id="WP_004621192.1">
    <property type="nucleotide sequence ID" value="NZ_ACXX02000013.1"/>
</dbReference>
<dbReference type="InterPro" id="IPR012338">
    <property type="entry name" value="Beta-lactam/transpept-like"/>
</dbReference>
<dbReference type="PANTHER" id="PTHR30627:SF24">
    <property type="entry name" value="PENICILLIN-BINDING PROTEIN 4B"/>
    <property type="match status" value="1"/>
</dbReference>
<evidence type="ECO:0000313" key="5">
    <source>
        <dbReference type="Proteomes" id="UP000003860"/>
    </source>
</evidence>
<feature type="domain" description="Penicillin binding protein A dimerisation" evidence="3">
    <location>
        <begin position="55"/>
        <end position="138"/>
    </location>
</feature>
<keyword evidence="5" id="KW-1185">Reference proteome</keyword>
<dbReference type="Proteomes" id="UP000003860">
    <property type="component" value="Unassembled WGS sequence"/>
</dbReference>
<reference evidence="4" key="2">
    <citation type="submission" date="2011-01" db="EMBL/GenBank/DDBJ databases">
        <title>The Non-contiguous Finished genome of Clostridium papyrosolvens.</title>
        <authorList>
            <person name="Lucas S."/>
            <person name="Copeland A."/>
            <person name="Lapidus A."/>
            <person name="Cheng J.-F."/>
            <person name="Goodwin L."/>
            <person name="Pitluck S."/>
            <person name="Misra M."/>
            <person name="Chertkov O."/>
            <person name="Detter J.C."/>
            <person name="Han C."/>
            <person name="Tapia R."/>
            <person name="Land M."/>
            <person name="Hauser L."/>
            <person name="Kyrpides N."/>
            <person name="Ivanova N."/>
            <person name="Pagani I."/>
            <person name="Mouttaki H."/>
            <person name="He Z."/>
            <person name="Zhou J."/>
            <person name="Hemme C.L."/>
            <person name="Woyke T."/>
        </authorList>
    </citation>
    <scope>NUCLEOTIDE SEQUENCE [LARGE SCALE GENOMIC DNA]</scope>
    <source>
        <strain evidence="4">DSM 2782</strain>
    </source>
</reference>
<dbReference type="Gene3D" id="3.90.1310.10">
    <property type="entry name" value="Penicillin-binding protein 2a (Domain 2)"/>
    <property type="match status" value="1"/>
</dbReference>
<dbReference type="InterPro" id="IPR001460">
    <property type="entry name" value="PCN-bd_Tpept"/>
</dbReference>
<evidence type="ECO:0000259" key="2">
    <source>
        <dbReference type="Pfam" id="PF00905"/>
    </source>
</evidence>
<keyword evidence="1" id="KW-0472">Membrane</keyword>
<evidence type="ECO:0000259" key="3">
    <source>
        <dbReference type="Pfam" id="PF21922"/>
    </source>
</evidence>
<dbReference type="InterPro" id="IPR050515">
    <property type="entry name" value="Beta-lactam/transpept"/>
</dbReference>
<dbReference type="STRING" id="588581.Cpap_0737"/>
<proteinExistence type="predicted"/>
<evidence type="ECO:0000256" key="1">
    <source>
        <dbReference type="SAM" id="Phobius"/>
    </source>
</evidence>
<dbReference type="GO" id="GO:0005886">
    <property type="term" value="C:plasma membrane"/>
    <property type="evidence" value="ECO:0007669"/>
    <property type="project" value="TreeGrafter"/>
</dbReference>
<dbReference type="AlphaFoldDB" id="F1TGB9"/>
<dbReference type="InterPro" id="IPR036138">
    <property type="entry name" value="PBP_dimer_sf"/>
</dbReference>
<organism evidence="4 5">
    <name type="scientific">Ruminiclostridium papyrosolvens DSM 2782</name>
    <dbReference type="NCBI Taxonomy" id="588581"/>
    <lineage>
        <taxon>Bacteria</taxon>
        <taxon>Bacillati</taxon>
        <taxon>Bacillota</taxon>
        <taxon>Clostridia</taxon>
        <taxon>Eubacteriales</taxon>
        <taxon>Oscillospiraceae</taxon>
        <taxon>Ruminiclostridium</taxon>
    </lineage>
</organism>
<reference evidence="4" key="1">
    <citation type="submission" date="2009-07" db="EMBL/GenBank/DDBJ databases">
        <authorList>
            <consortium name="US DOE Joint Genome Institute (JGI-PGF)"/>
            <person name="Lucas S."/>
            <person name="Copeland A."/>
            <person name="Lapidus A."/>
            <person name="Glavina del Rio T."/>
            <person name="Tice H."/>
            <person name="Bruce D."/>
            <person name="Goodwin L."/>
            <person name="Pitluck S."/>
            <person name="Larimer F."/>
            <person name="Land M.L."/>
            <person name="Mouttaki H."/>
            <person name="He Z."/>
            <person name="Zhou J."/>
            <person name="Hemme C.L."/>
        </authorList>
    </citation>
    <scope>NUCLEOTIDE SEQUENCE [LARGE SCALE GENOMIC DNA]</scope>
    <source>
        <strain evidence="4">DSM 2782</strain>
    </source>
</reference>
<dbReference type="GO" id="GO:0071555">
    <property type="term" value="P:cell wall organization"/>
    <property type="evidence" value="ECO:0007669"/>
    <property type="project" value="TreeGrafter"/>
</dbReference>
<dbReference type="GO" id="GO:0071972">
    <property type="term" value="F:peptidoglycan L,D-transpeptidase activity"/>
    <property type="evidence" value="ECO:0007669"/>
    <property type="project" value="TreeGrafter"/>
</dbReference>
<feature type="domain" description="Penicillin-binding protein transpeptidase" evidence="2">
    <location>
        <begin position="159"/>
        <end position="465"/>
    </location>
</feature>
<dbReference type="SUPFAM" id="SSF56519">
    <property type="entry name" value="Penicillin binding protein dimerisation domain"/>
    <property type="match status" value="1"/>
</dbReference>
<feature type="transmembrane region" description="Helical" evidence="1">
    <location>
        <begin position="12"/>
        <end position="31"/>
    </location>
</feature>
<dbReference type="GO" id="GO:0016757">
    <property type="term" value="F:glycosyltransferase activity"/>
    <property type="evidence" value="ECO:0007669"/>
    <property type="project" value="UniProtKB-KW"/>
</dbReference>
<dbReference type="InterPro" id="IPR054120">
    <property type="entry name" value="PBPA_dimer"/>
</dbReference>
<dbReference type="SUPFAM" id="SSF56601">
    <property type="entry name" value="beta-lactamase/transpeptidase-like"/>
    <property type="match status" value="1"/>
</dbReference>
<protein>
    <submittedName>
        <fullName evidence="4">Peptidoglycan glycosyltransferase</fullName>
        <ecNumber evidence="4">2.4.1.129</ecNumber>
    </submittedName>
</protein>
<dbReference type="Gene3D" id="3.40.710.10">
    <property type="entry name" value="DD-peptidase/beta-lactamase superfamily"/>
    <property type="match status" value="1"/>
</dbReference>